<dbReference type="Gene3D" id="1.20.1070.10">
    <property type="entry name" value="Rhodopsin 7-helix transmembrane proteins"/>
    <property type="match status" value="1"/>
</dbReference>
<dbReference type="EMBL" id="REGN01011354">
    <property type="protein sequence ID" value="RMZ97533.1"/>
    <property type="molecule type" value="Genomic_DNA"/>
</dbReference>
<dbReference type="PANTHER" id="PTHR12011">
    <property type="entry name" value="ADHESION G-PROTEIN COUPLED RECEPTOR"/>
    <property type="match status" value="1"/>
</dbReference>
<dbReference type="Pfam" id="PF00002">
    <property type="entry name" value="7tm_2"/>
    <property type="match status" value="1"/>
</dbReference>
<dbReference type="PANTHER" id="PTHR12011:SF347">
    <property type="entry name" value="FI21270P1-RELATED"/>
    <property type="match status" value="1"/>
</dbReference>
<comment type="caution">
    <text evidence="7">The sequence shown here is derived from an EMBL/GenBank/DDBJ whole genome shotgun (WGS) entry which is preliminary data.</text>
</comment>
<feature type="transmembrane region" description="Helical" evidence="5">
    <location>
        <begin position="260"/>
        <end position="283"/>
    </location>
</feature>
<keyword evidence="4 5" id="KW-0472">Membrane</keyword>
<feature type="transmembrane region" description="Helical" evidence="5">
    <location>
        <begin position="226"/>
        <end position="248"/>
    </location>
</feature>
<evidence type="ECO:0000256" key="4">
    <source>
        <dbReference type="ARBA" id="ARBA00023136"/>
    </source>
</evidence>
<evidence type="ECO:0000256" key="2">
    <source>
        <dbReference type="ARBA" id="ARBA00022692"/>
    </source>
</evidence>
<dbReference type="GO" id="GO:0005886">
    <property type="term" value="C:plasma membrane"/>
    <property type="evidence" value="ECO:0007669"/>
    <property type="project" value="TreeGrafter"/>
</dbReference>
<sequence length="551" mass="63085">MSHFQTTIKIWFKIEIFGNITRLVEKTQCVVENLICGCFIKSVKTRRPLKVVQLNLCLNIYLNQLIFIIGVNSNESQVLCKLVSIMEHYFNLSTFFWTFLISLHLYRMVSELRDVNKIGVSTPVFYYLVGYIAPLIMVSLSLGIKNDIYTNYQATVNFLNYPKYKLDISSVYCWLNINNYNEIFFIFILPIGTMTLLVLLLSMLSYKESKKNTFNQTDLNLVNQNVLSVIVFLPFNCLMTLFLFLFLSASLTSQVGSAMVYQHLFAVCSLIFSVVIFASFFVLDNENREYLVNLMANKLDNCKKIAANEASLKVDKNFMEKIEVVNVNNVNAKYMAYRDFNTQSFSTTSTSENTDNSQISEYVKHMFMGNQNGYFPNLINTTNTDTTESEYNYNYDLNKLNGINNTQSIQECDVVDVGKVLKAKNPSIQNVIGESYRCRSPFTQNGNYVYSPTRFNQDVMTGMNTLPKVNKPMQISPQYSENMSVDSKNSLVHINPGGTIERKYFKKANIASVASIKMNTSVNIDTNLNHDDNETRCLISASLCRSWLLKL</sequence>
<evidence type="ECO:0000256" key="5">
    <source>
        <dbReference type="SAM" id="Phobius"/>
    </source>
</evidence>
<feature type="domain" description="G-protein coupled receptors family 2 profile 2" evidence="6">
    <location>
        <begin position="1"/>
        <end position="284"/>
    </location>
</feature>
<dbReference type="OrthoDB" id="1100386at2759"/>
<organism evidence="7 8">
    <name type="scientific">Brachionus plicatilis</name>
    <name type="common">Marine rotifer</name>
    <name type="synonym">Brachionus muelleri</name>
    <dbReference type="NCBI Taxonomy" id="10195"/>
    <lineage>
        <taxon>Eukaryota</taxon>
        <taxon>Metazoa</taxon>
        <taxon>Spiralia</taxon>
        <taxon>Gnathifera</taxon>
        <taxon>Rotifera</taxon>
        <taxon>Eurotatoria</taxon>
        <taxon>Monogononta</taxon>
        <taxon>Pseudotrocha</taxon>
        <taxon>Ploima</taxon>
        <taxon>Brachionidae</taxon>
        <taxon>Brachionus</taxon>
    </lineage>
</organism>
<keyword evidence="8" id="KW-1185">Reference proteome</keyword>
<feature type="transmembrane region" description="Helical" evidence="5">
    <location>
        <begin position="183"/>
        <end position="206"/>
    </location>
</feature>
<evidence type="ECO:0000259" key="6">
    <source>
        <dbReference type="PROSITE" id="PS50261"/>
    </source>
</evidence>
<keyword evidence="3 5" id="KW-1133">Transmembrane helix</keyword>
<dbReference type="GO" id="GO:0007166">
    <property type="term" value="P:cell surface receptor signaling pathway"/>
    <property type="evidence" value="ECO:0007669"/>
    <property type="project" value="InterPro"/>
</dbReference>
<dbReference type="Proteomes" id="UP000276133">
    <property type="component" value="Unassembled WGS sequence"/>
</dbReference>
<feature type="transmembrane region" description="Helical" evidence="5">
    <location>
        <begin position="89"/>
        <end position="106"/>
    </location>
</feature>
<evidence type="ECO:0000313" key="7">
    <source>
        <dbReference type="EMBL" id="RMZ97533.1"/>
    </source>
</evidence>
<dbReference type="InterPro" id="IPR000832">
    <property type="entry name" value="GPCR_2_secretin-like"/>
</dbReference>
<feature type="transmembrane region" description="Helical" evidence="5">
    <location>
        <begin position="118"/>
        <end position="142"/>
    </location>
</feature>
<comment type="subcellular location">
    <subcellularLocation>
        <location evidence="1">Membrane</location>
        <topology evidence="1">Multi-pass membrane protein</topology>
    </subcellularLocation>
</comment>
<evidence type="ECO:0000256" key="1">
    <source>
        <dbReference type="ARBA" id="ARBA00004141"/>
    </source>
</evidence>
<dbReference type="PROSITE" id="PS50261">
    <property type="entry name" value="G_PROTEIN_RECEP_F2_4"/>
    <property type="match status" value="1"/>
</dbReference>
<dbReference type="GO" id="GO:0004930">
    <property type="term" value="F:G protein-coupled receptor activity"/>
    <property type="evidence" value="ECO:0007669"/>
    <property type="project" value="InterPro"/>
</dbReference>
<keyword evidence="7" id="KW-0675">Receptor</keyword>
<protein>
    <submittedName>
        <fullName evidence="7">Cadherin EGF LAG seven-pass G-type receptor 2-like isoform X1</fullName>
    </submittedName>
</protein>
<name>A0A3M7PET6_BRAPC</name>
<reference evidence="7 8" key="1">
    <citation type="journal article" date="2018" name="Sci. Rep.">
        <title>Genomic signatures of local adaptation to the degree of environmental predictability in rotifers.</title>
        <authorList>
            <person name="Franch-Gras L."/>
            <person name="Hahn C."/>
            <person name="Garcia-Roger E.M."/>
            <person name="Carmona M.J."/>
            <person name="Serra M."/>
            <person name="Gomez A."/>
        </authorList>
    </citation>
    <scope>NUCLEOTIDE SEQUENCE [LARGE SCALE GENOMIC DNA]</scope>
    <source>
        <strain evidence="7">HYR1</strain>
    </source>
</reference>
<gene>
    <name evidence="7" type="ORF">BpHYR1_036145</name>
</gene>
<feature type="transmembrane region" description="Helical" evidence="5">
    <location>
        <begin position="51"/>
        <end position="69"/>
    </location>
</feature>
<evidence type="ECO:0000256" key="3">
    <source>
        <dbReference type="ARBA" id="ARBA00022989"/>
    </source>
</evidence>
<dbReference type="AlphaFoldDB" id="A0A3M7PET6"/>
<accession>A0A3M7PET6</accession>
<dbReference type="InterPro" id="IPR017981">
    <property type="entry name" value="GPCR_2-like_7TM"/>
</dbReference>
<keyword evidence="2 5" id="KW-0812">Transmembrane</keyword>
<dbReference type="STRING" id="10195.A0A3M7PET6"/>
<evidence type="ECO:0000313" key="8">
    <source>
        <dbReference type="Proteomes" id="UP000276133"/>
    </source>
</evidence>
<proteinExistence type="predicted"/>